<organism evidence="1 2">
    <name type="scientific">Triparma columacea</name>
    <dbReference type="NCBI Taxonomy" id="722753"/>
    <lineage>
        <taxon>Eukaryota</taxon>
        <taxon>Sar</taxon>
        <taxon>Stramenopiles</taxon>
        <taxon>Ochrophyta</taxon>
        <taxon>Bolidophyceae</taxon>
        <taxon>Parmales</taxon>
        <taxon>Triparmaceae</taxon>
        <taxon>Triparma</taxon>
    </lineage>
</organism>
<proteinExistence type="predicted"/>
<gene>
    <name evidence="1" type="ORF">TrCOL_g2949</name>
</gene>
<name>A0A9W7L517_9STRA</name>
<dbReference type="EMBL" id="BRYA01000024">
    <property type="protein sequence ID" value="GMI32910.1"/>
    <property type="molecule type" value="Genomic_DNA"/>
</dbReference>
<sequence>MCSSVSGHYIWQSVSDDLQSTSLMFSEKAGTAGAKYFLQSLQDKLTISAQSAKEGSVAIEIPFSEKGVGAVNGEFYADIPSALSRPYALESFCPYGIFTEAGPTSLLQYYTSAPQITTPNDWFPVQDMLKNKFEVTLRDPYMSKESDLVSVGVKRMGNGVSADECPSGEDSVDGKACILAVVRFDGELHDLAVNVTTFDAIGETISTVECESVCILKVPMSGSVFAAVQYKEMNPGNFEGTDYEYVDHWATTYTVVKRD</sequence>
<dbReference type="AlphaFoldDB" id="A0A9W7L517"/>
<dbReference type="OrthoDB" id="192871at2759"/>
<accession>A0A9W7L517</accession>
<protein>
    <submittedName>
        <fullName evidence="1">Uncharacterized protein</fullName>
    </submittedName>
</protein>
<dbReference type="Proteomes" id="UP001165065">
    <property type="component" value="Unassembled WGS sequence"/>
</dbReference>
<evidence type="ECO:0000313" key="1">
    <source>
        <dbReference type="EMBL" id="GMI32910.1"/>
    </source>
</evidence>
<comment type="caution">
    <text evidence="1">The sequence shown here is derived from an EMBL/GenBank/DDBJ whole genome shotgun (WGS) entry which is preliminary data.</text>
</comment>
<evidence type="ECO:0000313" key="2">
    <source>
        <dbReference type="Proteomes" id="UP001165065"/>
    </source>
</evidence>
<keyword evidence="2" id="KW-1185">Reference proteome</keyword>
<reference evidence="2" key="1">
    <citation type="journal article" date="2023" name="Commun. Biol.">
        <title>Genome analysis of Parmales, the sister group of diatoms, reveals the evolutionary specialization of diatoms from phago-mixotrophs to photoautotrophs.</title>
        <authorList>
            <person name="Ban H."/>
            <person name="Sato S."/>
            <person name="Yoshikawa S."/>
            <person name="Yamada K."/>
            <person name="Nakamura Y."/>
            <person name="Ichinomiya M."/>
            <person name="Sato N."/>
            <person name="Blanc-Mathieu R."/>
            <person name="Endo H."/>
            <person name="Kuwata A."/>
            <person name="Ogata H."/>
        </authorList>
    </citation>
    <scope>NUCLEOTIDE SEQUENCE [LARGE SCALE GENOMIC DNA]</scope>
</reference>